<evidence type="ECO:0000256" key="7">
    <source>
        <dbReference type="ARBA" id="ARBA00022729"/>
    </source>
</evidence>
<evidence type="ECO:0000256" key="10">
    <source>
        <dbReference type="ARBA" id="ARBA00023180"/>
    </source>
</evidence>
<dbReference type="InterPro" id="IPR029033">
    <property type="entry name" value="His_PPase_superfam"/>
</dbReference>
<evidence type="ECO:0000256" key="15">
    <source>
        <dbReference type="ARBA" id="ARBA00043832"/>
    </source>
</evidence>
<dbReference type="CDD" id="cd07061">
    <property type="entry name" value="HP_HAP_like"/>
    <property type="match status" value="1"/>
</dbReference>
<keyword evidence="8" id="KW-0378">Hydrolase</keyword>
<evidence type="ECO:0000256" key="1">
    <source>
        <dbReference type="ARBA" id="ARBA00004236"/>
    </source>
</evidence>
<dbReference type="GO" id="GO:0003993">
    <property type="term" value="F:acid phosphatase activity"/>
    <property type="evidence" value="ECO:0007669"/>
    <property type="project" value="TreeGrafter"/>
</dbReference>
<evidence type="ECO:0000256" key="6">
    <source>
        <dbReference type="ARBA" id="ARBA00022475"/>
    </source>
</evidence>
<keyword evidence="19" id="KW-1185">Reference proteome</keyword>
<dbReference type="GO" id="GO:0052745">
    <property type="term" value="F:inositol phosphate phosphatase activity"/>
    <property type="evidence" value="ECO:0007669"/>
    <property type="project" value="TreeGrafter"/>
</dbReference>
<evidence type="ECO:0000256" key="3">
    <source>
        <dbReference type="ARBA" id="ARBA00012976"/>
    </source>
</evidence>
<feature type="disulfide bond" evidence="16">
    <location>
        <begin position="417"/>
        <end position="423"/>
    </location>
</feature>
<comment type="catalytic activity">
    <reaction evidence="14">
        <text>1D-myo-inositol hexakisphosphate + H2O = 1D-myo-inositol 1,2,4,5,6-pentakisphosphate + phosphate</text>
        <dbReference type="Rhea" id="RHEA:16989"/>
        <dbReference type="ChEBI" id="CHEBI:15377"/>
        <dbReference type="ChEBI" id="CHEBI:43474"/>
        <dbReference type="ChEBI" id="CHEBI:57798"/>
        <dbReference type="ChEBI" id="CHEBI:58130"/>
        <dbReference type="EC" id="3.1.3.62"/>
    </reaction>
    <physiologicalReaction direction="left-to-right" evidence="14">
        <dbReference type="Rhea" id="RHEA:16990"/>
    </physiologicalReaction>
</comment>
<dbReference type="GO" id="GO:0034417">
    <property type="term" value="F:bisphosphoglycerate 3-phosphatase activity"/>
    <property type="evidence" value="ECO:0007669"/>
    <property type="project" value="UniProtKB-EC"/>
</dbReference>
<dbReference type="Gene3D" id="3.40.50.1240">
    <property type="entry name" value="Phosphoglycerate mutase-like"/>
    <property type="match status" value="1"/>
</dbReference>
<dbReference type="PIRSF" id="PIRSF000894">
    <property type="entry name" value="Acid_phosphatase"/>
    <property type="match status" value="1"/>
</dbReference>
<comment type="catalytic activity">
    <reaction evidence="13">
        <text>1D-myo-inositol 1,2,4,5,6-pentakisphosphate + H2O = 1D-myo-inositol 1,2,5,6-tetrakisphosphate + phosphate</text>
        <dbReference type="Rhea" id="RHEA:77115"/>
        <dbReference type="ChEBI" id="CHEBI:15377"/>
        <dbReference type="ChEBI" id="CHEBI:43474"/>
        <dbReference type="ChEBI" id="CHEBI:57798"/>
        <dbReference type="ChEBI" id="CHEBI:195535"/>
        <dbReference type="EC" id="3.1.3.62"/>
    </reaction>
    <physiologicalReaction direction="left-to-right" evidence="13">
        <dbReference type="Rhea" id="RHEA:77116"/>
    </physiologicalReaction>
</comment>
<dbReference type="GO" id="GO:0005886">
    <property type="term" value="C:plasma membrane"/>
    <property type="evidence" value="ECO:0007669"/>
    <property type="project" value="UniProtKB-SubCell"/>
</dbReference>
<dbReference type="Proteomes" id="UP001107558">
    <property type="component" value="Chromosome 3"/>
</dbReference>
<evidence type="ECO:0000256" key="8">
    <source>
        <dbReference type="ARBA" id="ARBA00022801"/>
    </source>
</evidence>
<evidence type="ECO:0000256" key="11">
    <source>
        <dbReference type="ARBA" id="ARBA00031642"/>
    </source>
</evidence>
<feature type="signal peptide" evidence="17">
    <location>
        <begin position="1"/>
        <end position="16"/>
    </location>
</feature>
<keyword evidence="10" id="KW-0325">Glycoprotein</keyword>
<feature type="chain" id="PRO_5039938769" description="Multiple inositol polyphosphate phosphatase 1" evidence="17">
    <location>
        <begin position="17"/>
        <end position="451"/>
    </location>
</feature>
<evidence type="ECO:0000256" key="2">
    <source>
        <dbReference type="ARBA" id="ARBA00008422"/>
    </source>
</evidence>
<comment type="caution">
    <text evidence="18">The sequence shown here is derived from an EMBL/GenBank/DDBJ whole genome shotgun (WGS) entry which is preliminary data.</text>
</comment>
<comment type="catalytic activity">
    <reaction evidence="12">
        <text>1D-myo-inositol 1,2,5,6-tetrakisphosphate + H2O = 1D-myo-inositol 1,2,6-trisphosphate + phosphate</text>
        <dbReference type="Rhea" id="RHEA:77119"/>
        <dbReference type="ChEBI" id="CHEBI:15377"/>
        <dbReference type="ChEBI" id="CHEBI:43474"/>
        <dbReference type="ChEBI" id="CHEBI:195535"/>
        <dbReference type="ChEBI" id="CHEBI:195537"/>
        <dbReference type="EC" id="3.1.3.62"/>
    </reaction>
    <physiologicalReaction direction="left-to-right" evidence="12">
        <dbReference type="Rhea" id="RHEA:77120"/>
    </physiologicalReaction>
</comment>
<keyword evidence="9" id="KW-0472">Membrane</keyword>
<sequence length="451" mass="52282">MLKFILILNVVHVTFSSVSQHDPFYCYSSDPIRPQVGMFATKSSYETNRGRSIDPNVSACTPAKFWLLSRHGTRLPSRGDITGILNNYERLHRDVSVNYNAGRTSLCASDFNLLQNWSFDTNITLDKEQYLTVSGWNELEGLGRRYSEAFPTLLPRNYSRNDFLFRPTYKQRTQASLKAFADGIFGHDGHIQVQFEEVPDPDFFLRPHDNCELYDEVIANKIEQDAFRDGPDFQQMLTQVSQKLGFHGSRQLRENEIDTIANLCKFEQIWFLDEPSPWCVAFSISNHAVLEYLEDLDYFWRVGYGYRDFRTLFENMNCYLMQDLLNFVTSNNPNDHLARIYSTHSTILQLIIVTLGVFEDEVQLTRHNFAQQTFRQWKSSLIAPMGTNLAVIKYSCADGDDDLLFLFNEKPLHINGCQPNGLCKQSLIVERFSHFMNGDCRQIFCSNNNRR</sequence>
<organism evidence="18 19">
    <name type="scientific">Polypedilum vanderplanki</name>
    <name type="common">Sleeping chironomid midge</name>
    <dbReference type="NCBI Taxonomy" id="319348"/>
    <lineage>
        <taxon>Eukaryota</taxon>
        <taxon>Metazoa</taxon>
        <taxon>Ecdysozoa</taxon>
        <taxon>Arthropoda</taxon>
        <taxon>Hexapoda</taxon>
        <taxon>Insecta</taxon>
        <taxon>Pterygota</taxon>
        <taxon>Neoptera</taxon>
        <taxon>Endopterygota</taxon>
        <taxon>Diptera</taxon>
        <taxon>Nematocera</taxon>
        <taxon>Chironomoidea</taxon>
        <taxon>Chironomidae</taxon>
        <taxon>Chironominae</taxon>
        <taxon>Polypedilum</taxon>
        <taxon>Polypedilum</taxon>
    </lineage>
</organism>
<gene>
    <name evidence="18" type="ORF">PVAND_002941</name>
</gene>
<name>A0A9J6BSK7_POLVA</name>
<dbReference type="InterPro" id="IPR016274">
    <property type="entry name" value="Histidine_acid_Pase_euk"/>
</dbReference>
<reference evidence="18" key="1">
    <citation type="submission" date="2021-03" db="EMBL/GenBank/DDBJ databases">
        <title>Chromosome level genome of the anhydrobiotic midge Polypedilum vanderplanki.</title>
        <authorList>
            <person name="Yoshida Y."/>
            <person name="Kikawada T."/>
            <person name="Gusev O."/>
        </authorList>
    </citation>
    <scope>NUCLEOTIDE SEQUENCE</scope>
    <source>
        <strain evidence="18">NIAS01</strain>
        <tissue evidence="18">Whole body or cell culture</tissue>
    </source>
</reference>
<evidence type="ECO:0000256" key="4">
    <source>
        <dbReference type="ARBA" id="ARBA00013040"/>
    </source>
</evidence>
<proteinExistence type="inferred from homology"/>
<feature type="disulfide bond" evidence="16">
    <location>
        <begin position="264"/>
        <end position="279"/>
    </location>
</feature>
<dbReference type="Pfam" id="PF00328">
    <property type="entry name" value="His_Phos_2"/>
    <property type="match status" value="1"/>
</dbReference>
<dbReference type="SUPFAM" id="SSF53254">
    <property type="entry name" value="Phosphoglycerate mutase-like"/>
    <property type="match status" value="1"/>
</dbReference>
<comment type="catalytic activity">
    <reaction evidence="15">
        <text>(2R)-2,3-bisphosphoglycerate + H2O = (2R)-2-phosphoglycerate + phosphate</text>
        <dbReference type="Rhea" id="RHEA:27381"/>
        <dbReference type="ChEBI" id="CHEBI:15377"/>
        <dbReference type="ChEBI" id="CHEBI:43474"/>
        <dbReference type="ChEBI" id="CHEBI:58248"/>
        <dbReference type="ChEBI" id="CHEBI:58289"/>
        <dbReference type="EC" id="3.1.3.80"/>
    </reaction>
    <physiologicalReaction direction="left-to-right" evidence="15">
        <dbReference type="Rhea" id="RHEA:27382"/>
    </physiologicalReaction>
</comment>
<dbReference type="OrthoDB" id="6509975at2759"/>
<protein>
    <recommendedName>
        <fullName evidence="5">Multiple inositol polyphosphate phosphatase 1</fullName>
        <ecNumber evidence="4">3.1.3.62</ecNumber>
        <ecNumber evidence="3">3.1.3.80</ecNumber>
    </recommendedName>
    <alternativeName>
        <fullName evidence="11">2,3-bisphosphoglycerate 3-phosphatase</fullName>
    </alternativeName>
</protein>
<evidence type="ECO:0000256" key="17">
    <source>
        <dbReference type="SAM" id="SignalP"/>
    </source>
</evidence>
<evidence type="ECO:0000256" key="5">
    <source>
        <dbReference type="ARBA" id="ARBA00018097"/>
    </source>
</evidence>
<dbReference type="PANTHER" id="PTHR20963">
    <property type="entry name" value="MULTIPLE INOSITOL POLYPHOSPHATE PHOSPHATASE-RELATED"/>
    <property type="match status" value="1"/>
</dbReference>
<evidence type="ECO:0000256" key="14">
    <source>
        <dbReference type="ARBA" id="ARBA00043691"/>
    </source>
</evidence>
<dbReference type="PANTHER" id="PTHR20963:SF8">
    <property type="entry name" value="MULTIPLE INOSITOL POLYPHOSPHATE PHOSPHATASE 1"/>
    <property type="match status" value="1"/>
</dbReference>
<feature type="disulfide bond" evidence="16">
    <location>
        <begin position="60"/>
        <end position="396"/>
    </location>
</feature>
<evidence type="ECO:0000256" key="12">
    <source>
        <dbReference type="ARBA" id="ARBA00043668"/>
    </source>
</evidence>
<accession>A0A9J6BSK7</accession>
<keyword evidence="6" id="KW-1003">Cell membrane</keyword>
<keyword evidence="16" id="KW-1015">Disulfide bond</keyword>
<dbReference type="AlphaFoldDB" id="A0A9J6BSK7"/>
<evidence type="ECO:0000313" key="19">
    <source>
        <dbReference type="Proteomes" id="UP001107558"/>
    </source>
</evidence>
<comment type="similarity">
    <text evidence="2">Belongs to the histidine acid phosphatase family. MINPP1 subfamily.</text>
</comment>
<dbReference type="InterPro" id="IPR000560">
    <property type="entry name" value="His_Pase_clade-2"/>
</dbReference>
<evidence type="ECO:0000256" key="9">
    <source>
        <dbReference type="ARBA" id="ARBA00023136"/>
    </source>
</evidence>
<comment type="subcellular location">
    <subcellularLocation>
        <location evidence="1">Cell membrane</location>
    </subcellularLocation>
</comment>
<evidence type="ECO:0000313" key="18">
    <source>
        <dbReference type="EMBL" id="KAG5672852.1"/>
    </source>
</evidence>
<evidence type="ECO:0000256" key="13">
    <source>
        <dbReference type="ARBA" id="ARBA00043671"/>
    </source>
</evidence>
<dbReference type="EC" id="3.1.3.80" evidence="3"/>
<keyword evidence="7 17" id="KW-0732">Signal</keyword>
<evidence type="ECO:0000256" key="16">
    <source>
        <dbReference type="PIRSR" id="PIRSR000894-2"/>
    </source>
</evidence>
<dbReference type="EC" id="3.1.3.62" evidence="4"/>
<dbReference type="EMBL" id="JADBJN010000003">
    <property type="protein sequence ID" value="KAG5672852.1"/>
    <property type="molecule type" value="Genomic_DNA"/>
</dbReference>